<dbReference type="GO" id="GO:0005737">
    <property type="term" value="C:cytoplasm"/>
    <property type="evidence" value="ECO:0007669"/>
    <property type="project" value="InterPro"/>
</dbReference>
<dbReference type="UniPathway" id="UPA00136">
    <property type="reaction ID" value="UER00199"/>
</dbReference>
<dbReference type="InterPro" id="IPR042122">
    <property type="entry name" value="Ser_AcTrfase_N_sf"/>
</dbReference>
<evidence type="ECO:0000256" key="6">
    <source>
        <dbReference type="ARBA" id="ARBA00022679"/>
    </source>
</evidence>
<dbReference type="NCBIfam" id="NF041874">
    <property type="entry name" value="EPS_EpsC"/>
    <property type="match status" value="1"/>
</dbReference>
<dbReference type="PIRSF" id="PIRSF000441">
    <property type="entry name" value="CysE"/>
    <property type="match status" value="1"/>
</dbReference>
<dbReference type="Gene3D" id="2.160.10.10">
    <property type="entry name" value="Hexapeptide repeat proteins"/>
    <property type="match status" value="1"/>
</dbReference>
<organism evidence="12 13">
    <name type="scientific">Clostridium senegalense</name>
    <dbReference type="NCBI Taxonomy" id="1465809"/>
    <lineage>
        <taxon>Bacteria</taxon>
        <taxon>Bacillati</taxon>
        <taxon>Bacillota</taxon>
        <taxon>Clostridia</taxon>
        <taxon>Eubacteriales</taxon>
        <taxon>Clostridiaceae</taxon>
        <taxon>Clostridium</taxon>
    </lineage>
</organism>
<keyword evidence="8" id="KW-0198">Cysteine biosynthesis</keyword>
<dbReference type="InterPro" id="IPR018357">
    <property type="entry name" value="Hexapep_transf_CS"/>
</dbReference>
<dbReference type="Pfam" id="PF00132">
    <property type="entry name" value="Hexapep"/>
    <property type="match status" value="1"/>
</dbReference>
<evidence type="ECO:0000313" key="12">
    <source>
        <dbReference type="EMBL" id="NEU05452.1"/>
    </source>
</evidence>
<keyword evidence="9 11" id="KW-0012">Acyltransferase</keyword>
<dbReference type="NCBIfam" id="TIGR01172">
    <property type="entry name" value="cysE"/>
    <property type="match status" value="1"/>
</dbReference>
<evidence type="ECO:0000256" key="7">
    <source>
        <dbReference type="ARBA" id="ARBA00022737"/>
    </source>
</evidence>
<keyword evidence="7" id="KW-0677">Repeat</keyword>
<dbReference type="InterPro" id="IPR005881">
    <property type="entry name" value="Ser_O-AcTrfase"/>
</dbReference>
<dbReference type="InterPro" id="IPR045304">
    <property type="entry name" value="LbH_SAT"/>
</dbReference>
<dbReference type="Proteomes" id="UP000481872">
    <property type="component" value="Unassembled WGS sequence"/>
</dbReference>
<proteinExistence type="inferred from homology"/>
<dbReference type="EMBL" id="JAAGPU010000020">
    <property type="protein sequence ID" value="NEU05452.1"/>
    <property type="molecule type" value="Genomic_DNA"/>
</dbReference>
<comment type="pathway">
    <text evidence="1">Amino-acid biosynthesis; L-cysteine biosynthesis; L-cysteine from L-serine: step 1/2.</text>
</comment>
<protein>
    <recommendedName>
        <fullName evidence="4 11">Serine acetyltransferase</fullName>
        <ecNumber evidence="3 11">2.3.1.30</ecNumber>
    </recommendedName>
</protein>
<accession>A0A6M0H7A3</accession>
<comment type="catalytic activity">
    <reaction evidence="10 11">
        <text>L-serine + acetyl-CoA = O-acetyl-L-serine + CoA</text>
        <dbReference type="Rhea" id="RHEA:24560"/>
        <dbReference type="ChEBI" id="CHEBI:33384"/>
        <dbReference type="ChEBI" id="CHEBI:57287"/>
        <dbReference type="ChEBI" id="CHEBI:57288"/>
        <dbReference type="ChEBI" id="CHEBI:58340"/>
        <dbReference type="EC" id="2.3.1.30"/>
    </reaction>
</comment>
<evidence type="ECO:0000256" key="3">
    <source>
        <dbReference type="ARBA" id="ARBA00013266"/>
    </source>
</evidence>
<keyword evidence="13" id="KW-1185">Reference proteome</keyword>
<keyword evidence="5" id="KW-0028">Amino-acid biosynthesis</keyword>
<evidence type="ECO:0000256" key="1">
    <source>
        <dbReference type="ARBA" id="ARBA00004876"/>
    </source>
</evidence>
<dbReference type="RefSeq" id="WP_061996698.1">
    <property type="nucleotide sequence ID" value="NZ_JAAGPU010000020.1"/>
</dbReference>
<dbReference type="GO" id="GO:0006535">
    <property type="term" value="P:cysteine biosynthetic process from serine"/>
    <property type="evidence" value="ECO:0007669"/>
    <property type="project" value="InterPro"/>
</dbReference>
<dbReference type="InterPro" id="IPR053376">
    <property type="entry name" value="Serine_acetyltransferase"/>
</dbReference>
<dbReference type="PROSITE" id="PS00101">
    <property type="entry name" value="HEXAPEP_TRANSFERASES"/>
    <property type="match status" value="1"/>
</dbReference>
<reference evidence="12 13" key="1">
    <citation type="submission" date="2020-02" db="EMBL/GenBank/DDBJ databases">
        <title>Genome assembly of a novel Clostridium senegalense strain.</title>
        <authorList>
            <person name="Gupta T.B."/>
            <person name="Jauregui R."/>
            <person name="Maclean P."/>
            <person name="Nawarathana A."/>
            <person name="Brightwell G."/>
        </authorList>
    </citation>
    <scope>NUCLEOTIDE SEQUENCE [LARGE SCALE GENOMIC DNA]</scope>
    <source>
        <strain evidence="12 13">AGRFS4</strain>
    </source>
</reference>
<keyword evidence="6 11" id="KW-0808">Transferase</keyword>
<dbReference type="CDD" id="cd03354">
    <property type="entry name" value="LbH_SAT"/>
    <property type="match status" value="1"/>
</dbReference>
<dbReference type="InterPro" id="IPR011004">
    <property type="entry name" value="Trimer_LpxA-like_sf"/>
</dbReference>
<sequence length="180" mass="19680">MFKYLREDLKTIKKQDPAIKSTPEGFLYPCIYSLLFYRISNKLYNHNFYFLARLISQFSRSLTGIEIHPGAKIGRRLFIDHGMGVVIGETAIVGEDVVIYHGVTLGGTGHHSGKRHPTIGNNVIIGCGAKILGPITVGDNSKIGANSVVVKPIPSNSTAVGIPATVIRTYDPQFKTIEVI</sequence>
<dbReference type="Gene3D" id="1.10.3130.10">
    <property type="entry name" value="serine acetyltransferase, domain 1"/>
    <property type="match status" value="1"/>
</dbReference>
<evidence type="ECO:0000313" key="13">
    <source>
        <dbReference type="Proteomes" id="UP000481872"/>
    </source>
</evidence>
<dbReference type="GO" id="GO:0009001">
    <property type="term" value="F:serine O-acetyltransferase activity"/>
    <property type="evidence" value="ECO:0007669"/>
    <property type="project" value="UniProtKB-EC"/>
</dbReference>
<dbReference type="InterPro" id="IPR001451">
    <property type="entry name" value="Hexapep"/>
</dbReference>
<evidence type="ECO:0000256" key="10">
    <source>
        <dbReference type="ARBA" id="ARBA00049486"/>
    </source>
</evidence>
<name>A0A6M0H7A3_9CLOT</name>
<dbReference type="FunFam" id="2.160.10.10:FF:000007">
    <property type="entry name" value="Serine acetyltransferase"/>
    <property type="match status" value="1"/>
</dbReference>
<evidence type="ECO:0000256" key="4">
    <source>
        <dbReference type="ARBA" id="ARBA00018522"/>
    </source>
</evidence>
<comment type="caution">
    <text evidence="12">The sequence shown here is derived from an EMBL/GenBank/DDBJ whole genome shotgun (WGS) entry which is preliminary data.</text>
</comment>
<evidence type="ECO:0000256" key="5">
    <source>
        <dbReference type="ARBA" id="ARBA00022605"/>
    </source>
</evidence>
<dbReference type="AlphaFoldDB" id="A0A6M0H7A3"/>
<evidence type="ECO:0000256" key="8">
    <source>
        <dbReference type="ARBA" id="ARBA00023192"/>
    </source>
</evidence>
<comment type="similarity">
    <text evidence="2 11">Belongs to the transferase hexapeptide repeat family.</text>
</comment>
<dbReference type="EC" id="2.3.1.30" evidence="3 11"/>
<gene>
    <name evidence="12" type="primary">cysE</name>
    <name evidence="12" type="ORF">G3M99_11405</name>
</gene>
<dbReference type="PANTHER" id="PTHR42811">
    <property type="entry name" value="SERINE ACETYLTRANSFERASE"/>
    <property type="match status" value="1"/>
</dbReference>
<evidence type="ECO:0000256" key="2">
    <source>
        <dbReference type="ARBA" id="ARBA00007274"/>
    </source>
</evidence>
<evidence type="ECO:0000256" key="9">
    <source>
        <dbReference type="ARBA" id="ARBA00023315"/>
    </source>
</evidence>
<dbReference type="SUPFAM" id="SSF51161">
    <property type="entry name" value="Trimeric LpxA-like enzymes"/>
    <property type="match status" value="1"/>
</dbReference>
<evidence type="ECO:0000256" key="11">
    <source>
        <dbReference type="PIRNR" id="PIRNR000441"/>
    </source>
</evidence>